<keyword evidence="3" id="KW-1185">Reference proteome</keyword>
<name>C9SQ83_VERA1</name>
<sequence length="282" mass="30455">MAQPDRSRPGPLNSHPVFSPKKPLNRADKSHDSSSSSGSGSAPRSPTKAGSRFQEGSMNDRASAVPPLSFIGTEADFERRIRLDYPGRHGAASALAGSVQQQQQHQQEQQQQQQQQQQSQNQYDQRPASAAGSFIGTSGKKGFWGGLKEKLSFSRDRNANGTKRPARDERLAKRQISKSAISNPVPADVSSRMSIDSGAPSFASSSDGHGGGSFAEAMRWSRPSSRSEDTAAAAGLRIRPDANRGIPVVPRIPDQFKSRPGSAFGEGAENRIPQPIQGRRRW</sequence>
<protein>
    <submittedName>
        <fullName evidence="2">Predicted protein</fullName>
    </submittedName>
</protein>
<organism evidence="3">
    <name type="scientific">Verticillium alfalfae (strain VaMs.102 / ATCC MYA-4576 / FGSC 10136)</name>
    <name type="common">Verticillium wilt of alfalfa</name>
    <name type="synonym">Verticillium albo-atrum</name>
    <dbReference type="NCBI Taxonomy" id="526221"/>
    <lineage>
        <taxon>Eukaryota</taxon>
        <taxon>Fungi</taxon>
        <taxon>Dikarya</taxon>
        <taxon>Ascomycota</taxon>
        <taxon>Pezizomycotina</taxon>
        <taxon>Sordariomycetes</taxon>
        <taxon>Hypocreomycetidae</taxon>
        <taxon>Glomerellales</taxon>
        <taxon>Plectosphaerellaceae</taxon>
        <taxon>Verticillium</taxon>
    </lineage>
</organism>
<dbReference type="KEGG" id="val:VDBG_07118"/>
<dbReference type="EMBL" id="DS985222">
    <property type="protein sequence ID" value="EEY21008.1"/>
    <property type="molecule type" value="Genomic_DNA"/>
</dbReference>
<reference evidence="3" key="1">
    <citation type="journal article" date="2011" name="PLoS Pathog.">
        <title>Comparative genomics yields insights into niche adaptation of plant vascular wilt pathogens.</title>
        <authorList>
            <person name="Klosterman S.J."/>
            <person name="Subbarao K.V."/>
            <person name="Kang S."/>
            <person name="Veronese P."/>
            <person name="Gold S.E."/>
            <person name="Thomma B.P.H.J."/>
            <person name="Chen Z."/>
            <person name="Henrissat B."/>
            <person name="Lee Y.-H."/>
            <person name="Park J."/>
            <person name="Garcia-Pedrajas M.D."/>
            <person name="Barbara D.J."/>
            <person name="Anchieta A."/>
            <person name="de Jonge R."/>
            <person name="Santhanam P."/>
            <person name="Maruthachalam K."/>
            <person name="Atallah Z."/>
            <person name="Amyotte S.G."/>
            <person name="Paz Z."/>
            <person name="Inderbitzin P."/>
            <person name="Hayes R.J."/>
            <person name="Heiman D.I."/>
            <person name="Young S."/>
            <person name="Zeng Q."/>
            <person name="Engels R."/>
            <person name="Galagan J."/>
            <person name="Cuomo C.A."/>
            <person name="Dobinson K.F."/>
            <person name="Ma L.-J."/>
        </authorList>
    </citation>
    <scope>NUCLEOTIDE SEQUENCE [LARGE SCALE GENOMIC DNA]</scope>
    <source>
        <strain evidence="3">VaMs.102 / ATCC MYA-4576 / FGSC 10136</strain>
    </source>
</reference>
<dbReference type="OrthoDB" id="5226996at2759"/>
<dbReference type="Proteomes" id="UP000008698">
    <property type="component" value="Unassembled WGS sequence"/>
</dbReference>
<dbReference type="AlphaFoldDB" id="C9SQ83"/>
<evidence type="ECO:0000313" key="2">
    <source>
        <dbReference type="EMBL" id="EEY21008.1"/>
    </source>
</evidence>
<feature type="region of interest" description="Disordered" evidence="1">
    <location>
        <begin position="1"/>
        <end position="139"/>
    </location>
</feature>
<gene>
    <name evidence="2" type="ORF">VDBG_07118</name>
</gene>
<evidence type="ECO:0000313" key="3">
    <source>
        <dbReference type="Proteomes" id="UP000008698"/>
    </source>
</evidence>
<dbReference type="RefSeq" id="XP_003002547.1">
    <property type="nucleotide sequence ID" value="XM_003002501.1"/>
</dbReference>
<dbReference type="eggNOG" id="ENOG502RR0P">
    <property type="taxonomic scope" value="Eukaryota"/>
</dbReference>
<dbReference type="HOGENOM" id="CLU_987655_0_0_1"/>
<feature type="compositionally biased region" description="Basic and acidic residues" evidence="1">
    <location>
        <begin position="76"/>
        <end position="87"/>
    </location>
</feature>
<evidence type="ECO:0000256" key="1">
    <source>
        <dbReference type="SAM" id="MobiDB-lite"/>
    </source>
</evidence>
<proteinExistence type="predicted"/>
<feature type="compositionally biased region" description="Low complexity" evidence="1">
    <location>
        <begin position="100"/>
        <end position="125"/>
    </location>
</feature>
<dbReference type="GeneID" id="9527543"/>
<accession>C9SQ83</accession>
<dbReference type="SUPFAM" id="SSF81995">
    <property type="entry name" value="beta-sandwich domain of Sec23/24"/>
    <property type="match status" value="1"/>
</dbReference>
<feature type="region of interest" description="Disordered" evidence="1">
    <location>
        <begin position="154"/>
        <end position="282"/>
    </location>
</feature>